<dbReference type="Pfam" id="PF12705">
    <property type="entry name" value="PDDEXK_1"/>
    <property type="match status" value="1"/>
</dbReference>
<dbReference type="EMBL" id="CP047476">
    <property type="protein sequence ID" value="QIA65398.1"/>
    <property type="molecule type" value="Genomic_DNA"/>
</dbReference>
<dbReference type="AlphaFoldDB" id="A0A7Z2T6P9"/>
<gene>
    <name evidence="2" type="ORF">GT360_17820</name>
</gene>
<dbReference type="Gene3D" id="3.90.320.10">
    <property type="match status" value="1"/>
</dbReference>
<proteinExistence type="predicted"/>
<dbReference type="SUPFAM" id="SSF52540">
    <property type="entry name" value="P-loop containing nucleoside triphosphate hydrolases"/>
    <property type="match status" value="1"/>
</dbReference>
<dbReference type="RefSeq" id="WP_164650298.1">
    <property type="nucleotide sequence ID" value="NZ_CP047476.1"/>
</dbReference>
<organism evidence="2 3">
    <name type="scientific">Vibrio astriarenae</name>
    <dbReference type="NCBI Taxonomy" id="1481923"/>
    <lineage>
        <taxon>Bacteria</taxon>
        <taxon>Pseudomonadati</taxon>
        <taxon>Pseudomonadota</taxon>
        <taxon>Gammaproteobacteria</taxon>
        <taxon>Vibrionales</taxon>
        <taxon>Vibrionaceae</taxon>
        <taxon>Vibrio</taxon>
    </lineage>
</organism>
<accession>A0A7Z2T6P9</accession>
<dbReference type="KEGG" id="vas:GT360_17820"/>
<protein>
    <recommendedName>
        <fullName evidence="1">PD-(D/E)XK endonuclease-like domain-containing protein</fullName>
    </recommendedName>
</protein>
<dbReference type="InterPro" id="IPR011604">
    <property type="entry name" value="PDDEXK-like_dom_sf"/>
</dbReference>
<name>A0A7Z2T6P9_9VIBR</name>
<feature type="domain" description="PD-(D/E)XK endonuclease-like" evidence="1">
    <location>
        <begin position="648"/>
        <end position="850"/>
    </location>
</feature>
<evidence type="ECO:0000313" key="3">
    <source>
        <dbReference type="Proteomes" id="UP000464262"/>
    </source>
</evidence>
<reference evidence="2 3" key="1">
    <citation type="submission" date="2020-01" db="EMBL/GenBank/DDBJ databases">
        <title>Whole genome and functional gene identification of agarase of Vibrio HN897.</title>
        <authorList>
            <person name="Liu Y."/>
            <person name="Zhao Z."/>
        </authorList>
    </citation>
    <scope>NUCLEOTIDE SEQUENCE [LARGE SCALE GENOMIC DNA]</scope>
    <source>
        <strain evidence="2 3">HN897</strain>
    </source>
</reference>
<dbReference type="InterPro" id="IPR038726">
    <property type="entry name" value="PDDEXK_AddAB-type"/>
</dbReference>
<sequence length="934" mass="105923">MYFVLMPDALSSRQCRQYLAEDGCVNVKVGTSVALFEQVAELWLLDFEHDARDQFDEAVKNAAYQVEDAFWAKSLVVDEVTTVRDLSETLRHVYRQLPVTSHFENISFGDQIAQSLCDRTTKYWRDLNTLCEVMGHIRPNDQQFAKAWLSELEKHESLTAFNIIVPQGMLLEPWLQDAIHLCNAKNHCPTEQQVLSKVQQRIDDLYNQSSQNQAIKRLGESLYSSSSQEHLALSNDDLSIISARDELEECQVLISRLHAVLDENPTAQSDIAVVLPKNSHHRQLLQSMLVDSGIPFSSLSAAKYEYQWDVLLLKELIELYLAKKQSEGQVAAIQYASLLVNPVMPWSVAFGQKQYRSYLSNKKYLDNPEYNQHVDDNVLELLKLVFSPLSHSINLVEWLETISSLLRVRGHYNQSTFNKQLDSIKLSVSGAVNDEQIASVSKHLDPQVVQVECESRWLLNSVLLLSEQDMLIKPVEHLFVLGFNKGAFEVKPQVPGVFQLDQWFNISQAIVPSIDTSDSYRLSQPTLDLFTPLLKNVQATERLKRLFVGVSGGVHISLSEQTLVGDLMQPSSTLFELAILLQGGSNIEPDRLIQAIKHQPTTVPFLTYQAVAVEQCKTTNEVLPEAFQFGKDLLSIHTDKYGELRPESPTSLIRMMVSPLAWLLDKQNIRSLAWESEQFTPRIKGLVVHSVFEHHFDPDSPFNLQHFEALFDRAVELEAPFLNRSQWRLEKASLKSDTRRALEALVDWCDVEGWQSIAQEQKLTGQYFDLPIKGTVDALFAKGDTTLILDYKTSGPDGISERINTGYDIQTQLYTEMVKQTSKNNVGKYVSGYYSSKAQKIVSNYPVESKSALLSNIEPKYKDGIASSTQKAEEMISSRIGELKEGTVSLNQEGDIKLWGVRGHKDLNYWLEEKPLLKAHILKQQDSGEQTHDQ</sequence>
<keyword evidence="3" id="KW-1185">Reference proteome</keyword>
<dbReference type="Proteomes" id="UP000464262">
    <property type="component" value="Chromosome 2"/>
</dbReference>
<dbReference type="Gene3D" id="3.40.50.300">
    <property type="entry name" value="P-loop containing nucleotide triphosphate hydrolases"/>
    <property type="match status" value="1"/>
</dbReference>
<dbReference type="InterPro" id="IPR027417">
    <property type="entry name" value="P-loop_NTPase"/>
</dbReference>
<dbReference type="SUPFAM" id="SSF52980">
    <property type="entry name" value="Restriction endonuclease-like"/>
    <property type="match status" value="1"/>
</dbReference>
<evidence type="ECO:0000313" key="2">
    <source>
        <dbReference type="EMBL" id="QIA65398.1"/>
    </source>
</evidence>
<evidence type="ECO:0000259" key="1">
    <source>
        <dbReference type="Pfam" id="PF12705"/>
    </source>
</evidence>
<dbReference type="InterPro" id="IPR011335">
    <property type="entry name" value="Restrct_endonuc-II-like"/>
</dbReference>